<evidence type="ECO:0000259" key="1">
    <source>
        <dbReference type="PROSITE" id="PS50181"/>
    </source>
</evidence>
<proteinExistence type="predicted"/>
<dbReference type="SMART" id="SM00256">
    <property type="entry name" value="FBOX"/>
    <property type="match status" value="1"/>
</dbReference>
<dbReference type="SUPFAM" id="SSF81383">
    <property type="entry name" value="F-box domain"/>
    <property type="match status" value="1"/>
</dbReference>
<dbReference type="AlphaFoldDB" id="A0A3P6EGI7"/>
<protein>
    <recommendedName>
        <fullName evidence="1">F-box domain-containing protein</fullName>
    </recommendedName>
</protein>
<dbReference type="PROSITE" id="PS50181">
    <property type="entry name" value="FBOX"/>
    <property type="match status" value="1"/>
</dbReference>
<dbReference type="Pfam" id="PF00646">
    <property type="entry name" value="F-box"/>
    <property type="match status" value="1"/>
</dbReference>
<name>A0A3P6EGI7_BRAOL</name>
<dbReference type="InterPro" id="IPR036047">
    <property type="entry name" value="F-box-like_dom_sf"/>
</dbReference>
<gene>
    <name evidence="2" type="ORF">BOLC5T31054H</name>
</gene>
<dbReference type="InterPro" id="IPR001810">
    <property type="entry name" value="F-box_dom"/>
</dbReference>
<dbReference type="EMBL" id="LR031877">
    <property type="protein sequence ID" value="VDD43507.1"/>
    <property type="molecule type" value="Genomic_DNA"/>
</dbReference>
<evidence type="ECO:0000313" key="2">
    <source>
        <dbReference type="EMBL" id="VDD43507.1"/>
    </source>
</evidence>
<organism evidence="2">
    <name type="scientific">Brassica oleracea</name>
    <name type="common">Wild cabbage</name>
    <dbReference type="NCBI Taxonomy" id="3712"/>
    <lineage>
        <taxon>Eukaryota</taxon>
        <taxon>Viridiplantae</taxon>
        <taxon>Streptophyta</taxon>
        <taxon>Embryophyta</taxon>
        <taxon>Tracheophyta</taxon>
        <taxon>Spermatophyta</taxon>
        <taxon>Magnoliopsida</taxon>
        <taxon>eudicotyledons</taxon>
        <taxon>Gunneridae</taxon>
        <taxon>Pentapetalae</taxon>
        <taxon>rosids</taxon>
        <taxon>malvids</taxon>
        <taxon>Brassicales</taxon>
        <taxon>Brassicaceae</taxon>
        <taxon>Brassiceae</taxon>
        <taxon>Brassica</taxon>
    </lineage>
</organism>
<accession>A0A3P6EGI7</accession>
<feature type="domain" description="F-box" evidence="1">
    <location>
        <begin position="1"/>
        <end position="44"/>
    </location>
</feature>
<dbReference type="Gene3D" id="1.20.1280.50">
    <property type="match status" value="1"/>
</dbReference>
<dbReference type="InterPro" id="IPR050796">
    <property type="entry name" value="SCF_F-box_component"/>
</dbReference>
<dbReference type="PANTHER" id="PTHR31672:SF13">
    <property type="entry name" value="F-BOX PROTEIN CPR30-LIKE"/>
    <property type="match status" value="1"/>
</dbReference>
<dbReference type="PANTHER" id="PTHR31672">
    <property type="entry name" value="BNACNNG10540D PROTEIN"/>
    <property type="match status" value="1"/>
</dbReference>
<sequence>MELLPHDVVEYILERLDAKTLLKFTAVSKQWKSSIIQCRSFQTRQMLHRKQSGKTDVVLVSLYDGSGSNPNIEALRTLVVGSTVSVTIPTSWENKFYQVCNSSCDGLICLYYRYYDPSIVVNPTTRWHRTIPPCNYIST</sequence>
<reference evidence="2" key="1">
    <citation type="submission" date="2018-11" db="EMBL/GenBank/DDBJ databases">
        <authorList>
            <consortium name="Genoscope - CEA"/>
            <person name="William W."/>
        </authorList>
    </citation>
    <scope>NUCLEOTIDE SEQUENCE</scope>
</reference>